<comment type="subcellular location">
    <subcellularLocation>
        <location evidence="1">Membrane</location>
    </subcellularLocation>
</comment>
<keyword evidence="2 4" id="KW-0472">Membrane</keyword>
<dbReference type="InterPro" id="IPR044839">
    <property type="entry name" value="NDR1-like"/>
</dbReference>
<dbReference type="PANTHER" id="PTHR31234:SF42">
    <property type="entry name" value="LATE EMBRYOGENESIS ABUNDANT (LEA) HYDROXYPROLINE-RICH GLYCOPROTEIN FAMILY"/>
    <property type="match status" value="1"/>
</dbReference>
<dbReference type="Proteomes" id="UP000525078">
    <property type="component" value="Unassembled WGS sequence"/>
</dbReference>
<feature type="compositionally biased region" description="Basic and acidic residues" evidence="3">
    <location>
        <begin position="149"/>
        <end position="166"/>
    </location>
</feature>
<reference evidence="5 6" key="1">
    <citation type="journal article" date="2020" name="bioRxiv">
        <title>Sequence and annotation of 42 cannabis genomes reveals extensive copy number variation in cannabinoid synthesis and pathogen resistance genes.</title>
        <authorList>
            <person name="Mckernan K.J."/>
            <person name="Helbert Y."/>
            <person name="Kane L.T."/>
            <person name="Ebling H."/>
            <person name="Zhang L."/>
            <person name="Liu B."/>
            <person name="Eaton Z."/>
            <person name="Mclaughlin S."/>
            <person name="Kingan S."/>
            <person name="Baybayan P."/>
            <person name="Concepcion G."/>
            <person name="Jordan M."/>
            <person name="Riva A."/>
            <person name="Barbazuk W."/>
            <person name="Harkins T."/>
        </authorList>
    </citation>
    <scope>NUCLEOTIDE SEQUENCE [LARGE SCALE GENOMIC DNA]</scope>
    <source>
        <strain evidence="6">cv. Jamaican Lion 4</strain>
        <tissue evidence="5">Leaf</tissue>
    </source>
</reference>
<feature type="compositionally biased region" description="Low complexity" evidence="3">
    <location>
        <begin position="136"/>
        <end position="145"/>
    </location>
</feature>
<evidence type="ECO:0000256" key="1">
    <source>
        <dbReference type="ARBA" id="ARBA00004370"/>
    </source>
</evidence>
<dbReference type="GO" id="GO:0098542">
    <property type="term" value="P:defense response to other organism"/>
    <property type="evidence" value="ECO:0007669"/>
    <property type="project" value="InterPro"/>
</dbReference>
<evidence type="ECO:0000256" key="2">
    <source>
        <dbReference type="ARBA" id="ARBA00023136"/>
    </source>
</evidence>
<dbReference type="AlphaFoldDB" id="A0A7J6F6D3"/>
<dbReference type="PANTHER" id="PTHR31234">
    <property type="entry name" value="LATE EMBRYOGENESIS ABUNDANT (LEA) HYDROXYPROLINE-RICH GLYCOPROTEIN FAMILY"/>
    <property type="match status" value="1"/>
</dbReference>
<organism evidence="5 6">
    <name type="scientific">Cannabis sativa</name>
    <name type="common">Hemp</name>
    <name type="synonym">Marijuana</name>
    <dbReference type="NCBI Taxonomy" id="3483"/>
    <lineage>
        <taxon>Eukaryota</taxon>
        <taxon>Viridiplantae</taxon>
        <taxon>Streptophyta</taxon>
        <taxon>Embryophyta</taxon>
        <taxon>Tracheophyta</taxon>
        <taxon>Spermatophyta</taxon>
        <taxon>Magnoliopsida</taxon>
        <taxon>eudicotyledons</taxon>
        <taxon>Gunneridae</taxon>
        <taxon>Pentapetalae</taxon>
        <taxon>rosids</taxon>
        <taxon>fabids</taxon>
        <taxon>Rosales</taxon>
        <taxon>Cannabaceae</taxon>
        <taxon>Cannabis</taxon>
    </lineage>
</organism>
<keyword evidence="4" id="KW-1133">Transmembrane helix</keyword>
<sequence>MKGIFLFTFIDSLIYFKNEDNFESRVGTKISTSSVASEPNCRCYRRDALTILRAKIDLAWFSPLHNEAVLHTQPQLQGQGPPPAHHDDHHDPTTPPGRRRRHHHHHHRDPTSPQPQGHHRSQQKQQRHGHHKDSSRPVVPIVVPSGHENQTRHQPFDQYDERDHRPLQPRAGQSPPYNHQHPPDITGVDHPKPPPAAATAASTVPRHEDDQESNVWGNWRRGPIHDGNMIMPPQRKTSSFAWLVAFFCAIFWVVIILGGLAVLIVYLIFRPRSPRFDVSAATLNAAYLDMGYLLNADLTFLANFTNPNRKVDIHYSYMYIELYYGRSLIATQSIEPFSAPKAETKLLDLHAVTSQVRLSELEIQRFKRQLMNNGVLFEVKGFFRARSSFGGLLRYSYWLHGRCTIMVTRPPNGVMVAKKCKSKH</sequence>
<evidence type="ECO:0000313" key="6">
    <source>
        <dbReference type="Proteomes" id="UP000525078"/>
    </source>
</evidence>
<feature type="compositionally biased region" description="Basic residues" evidence="3">
    <location>
        <begin position="97"/>
        <end position="108"/>
    </location>
</feature>
<dbReference type="EMBL" id="JAATIP010000153">
    <property type="protein sequence ID" value="KAF4366225.1"/>
    <property type="molecule type" value="Genomic_DNA"/>
</dbReference>
<comment type="caution">
    <text evidence="5">The sequence shown here is derived from an EMBL/GenBank/DDBJ whole genome shotgun (WGS) entry which is preliminary data.</text>
</comment>
<evidence type="ECO:0008006" key="7">
    <source>
        <dbReference type="Google" id="ProtNLM"/>
    </source>
</evidence>
<feature type="compositionally biased region" description="Basic residues" evidence="3">
    <location>
        <begin position="117"/>
        <end position="133"/>
    </location>
</feature>
<protein>
    <recommendedName>
        <fullName evidence="7">Late embryogenesis abundant protein LEA-2 subgroup domain-containing protein</fullName>
    </recommendedName>
</protein>
<feature type="region of interest" description="Disordered" evidence="3">
    <location>
        <begin position="74"/>
        <end position="218"/>
    </location>
</feature>
<keyword evidence="4" id="KW-0812">Transmembrane</keyword>
<accession>A0A7J6F6D3</accession>
<gene>
    <name evidence="5" type="ORF">F8388_014943</name>
</gene>
<proteinExistence type="predicted"/>
<evidence type="ECO:0000256" key="3">
    <source>
        <dbReference type="SAM" id="MobiDB-lite"/>
    </source>
</evidence>
<feature type="transmembrane region" description="Helical" evidence="4">
    <location>
        <begin position="240"/>
        <end position="269"/>
    </location>
</feature>
<evidence type="ECO:0000313" key="5">
    <source>
        <dbReference type="EMBL" id="KAF4366225.1"/>
    </source>
</evidence>
<evidence type="ECO:0000256" key="4">
    <source>
        <dbReference type="SAM" id="Phobius"/>
    </source>
</evidence>
<name>A0A7J6F6D3_CANSA</name>
<dbReference type="GO" id="GO:0005886">
    <property type="term" value="C:plasma membrane"/>
    <property type="evidence" value="ECO:0007669"/>
    <property type="project" value="TreeGrafter"/>
</dbReference>